<dbReference type="RefSeq" id="WP_123422645.1">
    <property type="nucleotide sequence ID" value="NZ_RJUL01000013.1"/>
</dbReference>
<gene>
    <name evidence="1" type="ORF">EDC28_11335</name>
</gene>
<reference evidence="1 2" key="1">
    <citation type="submission" date="2018-11" db="EMBL/GenBank/DDBJ databases">
        <title>Genomic Encyclopedia of Type Strains, Phase IV (KMG-IV): sequencing the most valuable type-strain genomes for metagenomic binning, comparative biology and taxonomic classification.</title>
        <authorList>
            <person name="Goeker M."/>
        </authorList>
    </citation>
    <scope>NUCLEOTIDE SEQUENCE [LARGE SCALE GENOMIC DNA]</scope>
    <source>
        <strain evidence="1 2">DSM 21945</strain>
    </source>
</reference>
<organism evidence="1 2">
    <name type="scientific">Gallaecimonas pentaromativorans</name>
    <dbReference type="NCBI Taxonomy" id="584787"/>
    <lineage>
        <taxon>Bacteria</taxon>
        <taxon>Pseudomonadati</taxon>
        <taxon>Pseudomonadota</taxon>
        <taxon>Gammaproteobacteria</taxon>
        <taxon>Enterobacterales</taxon>
        <taxon>Gallaecimonadaceae</taxon>
        <taxon>Gallaecimonas</taxon>
    </lineage>
</organism>
<dbReference type="EMBL" id="RJUL01000013">
    <property type="protein sequence ID" value="ROQ18919.1"/>
    <property type="molecule type" value="Genomic_DNA"/>
</dbReference>
<dbReference type="STRING" id="584787.GCA_001247655_03320"/>
<evidence type="ECO:0000313" key="2">
    <source>
        <dbReference type="Proteomes" id="UP000268033"/>
    </source>
</evidence>
<name>A0A3N1NSN8_9GAMM</name>
<keyword evidence="2" id="KW-1185">Reference proteome</keyword>
<protein>
    <submittedName>
        <fullName evidence="1">Uncharacterized protein</fullName>
    </submittedName>
</protein>
<sequence length="93" mass="10209">MQHMQGRFDVNQSQACIDSPLYLKRSHDVALPFRLTGVLNHSPLDDSLGLFALSLRALKPFAAKGSGYAEQKALGELLGFFVPGSATPYRIFI</sequence>
<dbReference type="Proteomes" id="UP000268033">
    <property type="component" value="Unassembled WGS sequence"/>
</dbReference>
<dbReference type="AlphaFoldDB" id="A0A3N1NSN8"/>
<accession>A0A3N1NSN8</accession>
<comment type="caution">
    <text evidence="1">The sequence shown here is derived from an EMBL/GenBank/DDBJ whole genome shotgun (WGS) entry which is preliminary data.</text>
</comment>
<evidence type="ECO:0000313" key="1">
    <source>
        <dbReference type="EMBL" id="ROQ18919.1"/>
    </source>
</evidence>
<proteinExistence type="predicted"/>